<protein>
    <submittedName>
        <fullName evidence="3">Alpha-1-3-glucanase/mutanase</fullName>
    </submittedName>
</protein>
<dbReference type="EMBL" id="JAPWDQ010000014">
    <property type="protein sequence ID" value="KAJ5471869.1"/>
    <property type="molecule type" value="Genomic_DNA"/>
</dbReference>
<name>A0A9W9WQW3_9EURO</name>
<gene>
    <name evidence="2" type="ORF">N7539_008591</name>
    <name evidence="3" type="ORF">N7539_008605</name>
    <name evidence="1" type="ORF">N7539_008812</name>
</gene>
<dbReference type="EMBL" id="JAPWDQ010000013">
    <property type="protein sequence ID" value="KAJ5472036.1"/>
    <property type="molecule type" value="Genomic_DNA"/>
</dbReference>
<organism evidence="3 4">
    <name type="scientific">Penicillium diatomitis</name>
    <dbReference type="NCBI Taxonomy" id="2819901"/>
    <lineage>
        <taxon>Eukaryota</taxon>
        <taxon>Fungi</taxon>
        <taxon>Dikarya</taxon>
        <taxon>Ascomycota</taxon>
        <taxon>Pezizomycotina</taxon>
        <taxon>Eurotiomycetes</taxon>
        <taxon>Eurotiomycetidae</taxon>
        <taxon>Eurotiales</taxon>
        <taxon>Aspergillaceae</taxon>
        <taxon>Penicillium</taxon>
    </lineage>
</organism>
<evidence type="ECO:0000313" key="2">
    <source>
        <dbReference type="EMBL" id="KAJ5472022.1"/>
    </source>
</evidence>
<reference evidence="3" key="1">
    <citation type="submission" date="2022-12" db="EMBL/GenBank/DDBJ databases">
        <authorList>
            <person name="Petersen C."/>
        </authorList>
    </citation>
    <scope>NUCLEOTIDE SEQUENCE</scope>
    <source>
        <strain evidence="3">IBT 30728</strain>
    </source>
</reference>
<dbReference type="CDD" id="cd11577">
    <property type="entry name" value="GH71"/>
    <property type="match status" value="1"/>
</dbReference>
<dbReference type="Pfam" id="PF03659">
    <property type="entry name" value="Glyco_hydro_71"/>
    <property type="match status" value="1"/>
</dbReference>
<evidence type="ECO:0000313" key="4">
    <source>
        <dbReference type="Proteomes" id="UP001148312"/>
    </source>
</evidence>
<dbReference type="InterPro" id="IPR005197">
    <property type="entry name" value="Glyco_hydro_71"/>
</dbReference>
<dbReference type="Gene3D" id="3.20.20.80">
    <property type="entry name" value="Glycosidases"/>
    <property type="match status" value="1"/>
</dbReference>
<dbReference type="Proteomes" id="UP001148312">
    <property type="component" value="Unassembled WGS sequence"/>
</dbReference>
<accession>A0A9W9WQW3</accession>
<evidence type="ECO:0000313" key="3">
    <source>
        <dbReference type="EMBL" id="KAJ5472036.1"/>
    </source>
</evidence>
<evidence type="ECO:0000313" key="1">
    <source>
        <dbReference type="EMBL" id="KAJ5471869.1"/>
    </source>
</evidence>
<dbReference type="RefSeq" id="XP_056786568.1">
    <property type="nucleotide sequence ID" value="XM_056938186.1"/>
</dbReference>
<dbReference type="EMBL" id="JAPWDQ010000013">
    <property type="protein sequence ID" value="KAJ5472022.1"/>
    <property type="molecule type" value="Genomic_DNA"/>
</dbReference>
<keyword evidence="4" id="KW-1185">Reference proteome</keyword>
<proteinExistence type="predicted"/>
<reference evidence="3" key="2">
    <citation type="journal article" date="2023" name="IMA Fungus">
        <title>Comparative genomic study of the Penicillium genus elucidates a diverse pangenome and 15 lateral gene transfer events.</title>
        <authorList>
            <person name="Petersen C."/>
            <person name="Sorensen T."/>
            <person name="Nielsen M.R."/>
            <person name="Sondergaard T.E."/>
            <person name="Sorensen J.L."/>
            <person name="Fitzpatrick D.A."/>
            <person name="Frisvad J.C."/>
            <person name="Nielsen K.L."/>
        </authorList>
    </citation>
    <scope>NUCLEOTIDE SEQUENCE</scope>
    <source>
        <strain evidence="3">IBT 30728</strain>
    </source>
</reference>
<sequence>MLTSREETTIASGGGVMDKLVFCHFMTGITSNRQGVSDYDGDMRRAREAGIDAFAMNIGTDSFTDTQLGFAYESAANNEMKLFLSFDFNHWGIGQGNEIGAKVRQYANQPAQLRLDGKVFVSSFAGDGVNVESIRTAAGLDIFFAPNFHTGVGDFNTIDGAFNWMAWPSNGDNQAPTPTHNITVREGDTMYNQELNGKPYIAPASPWFSTQFSDRPLNKNWVFPSDLLWYDRWVEILHLRPQFVEIISWNDYGESHYIGPLSSLHTDDGSSRWTAGMPHDGWLNMLKPFISAYKAGSSEIPYNSVEKDGIVYWYRTTKKSAECAMTSASTGLSINVPAGYETLKDEVFIVAFLQSPAQIIVQSGERSITLSAPSGISAHRCPMGVGRQRFTVSRDGGVILSGTASRDISDVCLDGIYNSNAYVGTL</sequence>
<dbReference type="GeneID" id="81628436"/>
<dbReference type="AlphaFoldDB" id="A0A9W9WQW3"/>
<comment type="caution">
    <text evidence="3">The sequence shown here is derived from an EMBL/GenBank/DDBJ whole genome shotgun (WGS) entry which is preliminary data.</text>
</comment>
<dbReference type="GO" id="GO:0051118">
    <property type="term" value="F:glucan endo-1,3-alpha-glucosidase activity"/>
    <property type="evidence" value="ECO:0007669"/>
    <property type="project" value="InterPro"/>
</dbReference>